<reference evidence="13" key="3">
    <citation type="submission" date="2025-09" db="UniProtKB">
        <authorList>
            <consortium name="Ensembl"/>
        </authorList>
    </citation>
    <scope>IDENTIFICATION</scope>
</reference>
<evidence type="ECO:0000256" key="6">
    <source>
        <dbReference type="ARBA" id="ARBA00023136"/>
    </source>
</evidence>
<evidence type="ECO:0000313" key="14">
    <source>
        <dbReference type="Proteomes" id="UP000233180"/>
    </source>
</evidence>
<dbReference type="GeneTree" id="ENSGT01030000234621"/>
<evidence type="ECO:0000256" key="9">
    <source>
        <dbReference type="ARBA" id="ARBA00023180"/>
    </source>
</evidence>
<keyword evidence="9" id="KW-0325">Glycoprotein</keyword>
<dbReference type="InterPro" id="IPR017452">
    <property type="entry name" value="GPCR_Rhodpsn_7TM"/>
</dbReference>
<dbReference type="PANTHER" id="PTHR24231">
    <property type="entry name" value="PURINOCEPTOR-RELATED G-PROTEIN COUPLED RECEPTOR"/>
    <property type="match status" value="1"/>
</dbReference>
<keyword evidence="3 11" id="KW-0812">Transmembrane</keyword>
<dbReference type="SUPFAM" id="SSF81321">
    <property type="entry name" value="Family A G protein-coupled receptor-like"/>
    <property type="match status" value="1"/>
</dbReference>
<accession>A0A2K6JMQ5</accession>
<dbReference type="GO" id="GO:0045030">
    <property type="term" value="F:G protein-coupled UTP receptor activity"/>
    <property type="evidence" value="ECO:0007669"/>
    <property type="project" value="Ensembl"/>
</dbReference>
<dbReference type="GO" id="GO:0070374">
    <property type="term" value="P:positive regulation of ERK1 and ERK2 cascade"/>
    <property type="evidence" value="ECO:0007669"/>
    <property type="project" value="Ensembl"/>
</dbReference>
<evidence type="ECO:0000256" key="5">
    <source>
        <dbReference type="ARBA" id="ARBA00023040"/>
    </source>
</evidence>
<evidence type="ECO:0000313" key="13">
    <source>
        <dbReference type="Ensembl" id="ENSRBIP00000000294.1"/>
    </source>
</evidence>
<evidence type="ECO:0000256" key="8">
    <source>
        <dbReference type="ARBA" id="ARBA00023170"/>
    </source>
</evidence>
<keyword evidence="6 11" id="KW-0472">Membrane</keyword>
<proteinExistence type="predicted"/>
<keyword evidence="10" id="KW-0807">Transducer</keyword>
<dbReference type="PROSITE" id="PS50262">
    <property type="entry name" value="G_PROTEIN_RECEP_F1_2"/>
    <property type="match status" value="1"/>
</dbReference>
<dbReference type="Ensembl" id="ENSRBIT00000001662.1">
    <property type="protein sequence ID" value="ENSRBIP00000000294.1"/>
    <property type="gene ID" value="ENSRBIG00000001344.1"/>
</dbReference>
<dbReference type="OMA" id="ATWAICH"/>
<reference evidence="13" key="2">
    <citation type="submission" date="2025-08" db="UniProtKB">
        <authorList>
            <consortium name="Ensembl"/>
        </authorList>
    </citation>
    <scope>IDENTIFICATION</scope>
</reference>
<feature type="domain" description="G-protein coupled receptors family 1 profile" evidence="12">
    <location>
        <begin position="138"/>
        <end position="263"/>
    </location>
</feature>
<dbReference type="STRING" id="61621.ENSRBIP00000000294"/>
<dbReference type="InterPro" id="IPR000276">
    <property type="entry name" value="GPCR_Rhodpsn"/>
</dbReference>
<dbReference type="PANTHER" id="PTHR24231:SF16">
    <property type="entry name" value="P2Y PURINOCEPTOR 6"/>
    <property type="match status" value="1"/>
</dbReference>
<dbReference type="GO" id="GO:0071380">
    <property type="term" value="P:cellular response to prostaglandin E stimulus"/>
    <property type="evidence" value="ECO:0007669"/>
    <property type="project" value="Ensembl"/>
</dbReference>
<feature type="transmembrane region" description="Helical" evidence="11">
    <location>
        <begin position="199"/>
        <end position="219"/>
    </location>
</feature>
<keyword evidence="2" id="KW-1003">Cell membrane</keyword>
<evidence type="ECO:0000256" key="1">
    <source>
        <dbReference type="ARBA" id="ARBA00004651"/>
    </source>
</evidence>
<protein>
    <submittedName>
        <fullName evidence="13">Pyrimidinergic receptor P2Y6</fullName>
    </submittedName>
</protein>
<keyword evidence="8" id="KW-0675">Receptor</keyword>
<organism evidence="13 14">
    <name type="scientific">Rhinopithecus bieti</name>
    <name type="common">Black snub-nosed monkey</name>
    <name type="synonym">Pygathrix bieti</name>
    <dbReference type="NCBI Taxonomy" id="61621"/>
    <lineage>
        <taxon>Eukaryota</taxon>
        <taxon>Metazoa</taxon>
        <taxon>Chordata</taxon>
        <taxon>Craniata</taxon>
        <taxon>Vertebrata</taxon>
        <taxon>Euteleostomi</taxon>
        <taxon>Mammalia</taxon>
        <taxon>Eutheria</taxon>
        <taxon>Euarchontoglires</taxon>
        <taxon>Primates</taxon>
        <taxon>Haplorrhini</taxon>
        <taxon>Catarrhini</taxon>
        <taxon>Cercopithecidae</taxon>
        <taxon>Colobinae</taxon>
        <taxon>Rhinopithecus</taxon>
    </lineage>
</organism>
<evidence type="ECO:0000259" key="12">
    <source>
        <dbReference type="PROSITE" id="PS50262"/>
    </source>
</evidence>
<evidence type="ECO:0000256" key="4">
    <source>
        <dbReference type="ARBA" id="ARBA00022989"/>
    </source>
</evidence>
<name>A0A2K6JMQ5_RHIBE</name>
<keyword evidence="14" id="KW-1185">Reference proteome</keyword>
<reference evidence="13 14" key="1">
    <citation type="submission" date="2016-06" db="EMBL/GenBank/DDBJ databases">
        <title>Genome of Rhinopithecus bieti.</title>
        <authorList>
            <person name="Wu"/>
            <person name="C.-I. and Zhang"/>
            <person name="Y."/>
        </authorList>
    </citation>
    <scope>NUCLEOTIDE SEQUENCE</scope>
</reference>
<evidence type="ECO:0000256" key="3">
    <source>
        <dbReference type="ARBA" id="ARBA00022692"/>
    </source>
</evidence>
<gene>
    <name evidence="13" type="primary">P2RY6</name>
</gene>
<dbReference type="PRINTS" id="PR01068">
    <property type="entry name" value="P2Y6PRNOCPTR"/>
</dbReference>
<dbReference type="Pfam" id="PF00001">
    <property type="entry name" value="7tm_1"/>
    <property type="match status" value="1"/>
</dbReference>
<dbReference type="AlphaFoldDB" id="A0A2K6JMQ5"/>
<sequence length="290" mass="31429">MEWDNGTGQALGLPPTTCVYRENFKRLLLPPVYSAVLAAGLPLNVCVITQICTSRRALNGDHWPFATLPCRLVPRFLFYANLLAASSSSPASVSSATWAICHLTGPVHNVGAAGRLASVCSRVAGVKPQSPAHSSLRCPGHPAPPALATRYMPYGMALTVIGFLLPFAALLACYCLLARRLCRQDGPAEPVAQERRGKAARMAVVVAAAFAISFLPFHITKTAYLAVRSTPGVPCPVLETFAAAYKGTRPFASANSVLDPILFYFTQKKFRRRPHELLQKLTAKWQRQGR</sequence>
<dbReference type="GO" id="GO:0030321">
    <property type="term" value="P:transepithelial chloride transport"/>
    <property type="evidence" value="ECO:0007669"/>
    <property type="project" value="Ensembl"/>
</dbReference>
<dbReference type="Proteomes" id="UP000233180">
    <property type="component" value="Unassembled WGS sequence"/>
</dbReference>
<dbReference type="GO" id="GO:1905835">
    <property type="term" value="P:cellular response to pyrimidine ribonucleotide"/>
    <property type="evidence" value="ECO:0007669"/>
    <property type="project" value="Ensembl"/>
</dbReference>
<evidence type="ECO:0000256" key="10">
    <source>
        <dbReference type="ARBA" id="ARBA00023224"/>
    </source>
</evidence>
<dbReference type="Gene3D" id="1.20.1070.10">
    <property type="entry name" value="Rhodopsin 7-helix transmembrane proteins"/>
    <property type="match status" value="1"/>
</dbReference>
<dbReference type="GO" id="GO:0005886">
    <property type="term" value="C:plasma membrane"/>
    <property type="evidence" value="ECO:0007669"/>
    <property type="project" value="UniProtKB-SubCell"/>
</dbReference>
<evidence type="ECO:0000256" key="11">
    <source>
        <dbReference type="SAM" id="Phobius"/>
    </source>
</evidence>
<evidence type="ECO:0000256" key="7">
    <source>
        <dbReference type="ARBA" id="ARBA00023157"/>
    </source>
</evidence>
<dbReference type="GO" id="GO:0001621">
    <property type="term" value="F:G protein-coupled ADP receptor activity"/>
    <property type="evidence" value="ECO:0007669"/>
    <property type="project" value="Ensembl"/>
</dbReference>
<keyword evidence="5" id="KW-0297">G-protein coupled receptor</keyword>
<comment type="subcellular location">
    <subcellularLocation>
        <location evidence="1">Cell membrane</location>
        <topology evidence="1">Multi-pass membrane protein</topology>
    </subcellularLocation>
</comment>
<dbReference type="GO" id="GO:0071415">
    <property type="term" value="P:cellular response to purine-containing compound"/>
    <property type="evidence" value="ECO:0007669"/>
    <property type="project" value="Ensembl"/>
</dbReference>
<dbReference type="GO" id="GO:0032962">
    <property type="term" value="P:positive regulation of inositol trisphosphate biosynthetic process"/>
    <property type="evidence" value="ECO:0007669"/>
    <property type="project" value="Ensembl"/>
</dbReference>
<keyword evidence="4 11" id="KW-1133">Transmembrane helix</keyword>
<keyword evidence="7" id="KW-1015">Disulfide bond</keyword>
<dbReference type="PRINTS" id="PR00237">
    <property type="entry name" value="GPCRRHODOPSN"/>
</dbReference>
<dbReference type="GO" id="GO:0045029">
    <property type="term" value="F:G protein-coupled UDP receptor activity"/>
    <property type="evidence" value="ECO:0007669"/>
    <property type="project" value="Ensembl"/>
</dbReference>
<dbReference type="GO" id="GO:1904707">
    <property type="term" value="P:positive regulation of vascular associated smooth muscle cell proliferation"/>
    <property type="evidence" value="ECO:0007669"/>
    <property type="project" value="Ensembl"/>
</dbReference>
<dbReference type="InterPro" id="IPR001973">
    <property type="entry name" value="P2Y6_rcpt"/>
</dbReference>
<dbReference type="PRINTS" id="PR01157">
    <property type="entry name" value="P2YPURNOCPTR"/>
</dbReference>
<evidence type="ECO:0000256" key="2">
    <source>
        <dbReference type="ARBA" id="ARBA00022475"/>
    </source>
</evidence>
<feature type="transmembrane region" description="Helical" evidence="11">
    <location>
        <begin position="154"/>
        <end position="178"/>
    </location>
</feature>